<keyword evidence="5" id="KW-1185">Reference proteome</keyword>
<protein>
    <recommendedName>
        <fullName evidence="6">DUF5689 domain-containing protein</fullName>
    </recommendedName>
</protein>
<organism evidence="4 5">
    <name type="scientific">Mangrovimonas yunxiaonensis</name>
    <dbReference type="NCBI Taxonomy" id="1197477"/>
    <lineage>
        <taxon>Bacteria</taxon>
        <taxon>Pseudomonadati</taxon>
        <taxon>Bacteroidota</taxon>
        <taxon>Flavobacteriia</taxon>
        <taxon>Flavobacteriales</taxon>
        <taxon>Flavobacteriaceae</taxon>
        <taxon>Mangrovimonas</taxon>
    </lineage>
</organism>
<proteinExistence type="predicted"/>
<dbReference type="Pfam" id="PF18942">
    <property type="entry name" value="DUF5689"/>
    <property type="match status" value="1"/>
</dbReference>
<dbReference type="Proteomes" id="UP000028521">
    <property type="component" value="Unassembled WGS sequence"/>
</dbReference>
<comment type="caution">
    <text evidence="4">The sequence shown here is derived from an EMBL/GenBank/DDBJ whole genome shotgun (WGS) entry which is preliminary data.</text>
</comment>
<feature type="domain" description="DUF5017" evidence="2">
    <location>
        <begin position="373"/>
        <end position="466"/>
    </location>
</feature>
<evidence type="ECO:0000313" key="4">
    <source>
        <dbReference type="EMBL" id="KFB01443.1"/>
    </source>
</evidence>
<evidence type="ECO:0000313" key="5">
    <source>
        <dbReference type="Proteomes" id="UP000028521"/>
    </source>
</evidence>
<feature type="domain" description="DUF5689" evidence="3">
    <location>
        <begin position="50"/>
        <end position="282"/>
    </location>
</feature>
<keyword evidence="1" id="KW-0732">Signal</keyword>
<dbReference type="AlphaFoldDB" id="A0A084TL57"/>
<dbReference type="STRING" id="1197477.IA57_06335"/>
<feature type="chain" id="PRO_5001782635" description="DUF5689 domain-containing protein" evidence="1">
    <location>
        <begin position="19"/>
        <end position="481"/>
    </location>
</feature>
<dbReference type="RefSeq" id="WP_036120658.1">
    <property type="nucleotide sequence ID" value="NZ_BMET01000001.1"/>
</dbReference>
<evidence type="ECO:0008006" key="6">
    <source>
        <dbReference type="Google" id="ProtNLM"/>
    </source>
</evidence>
<evidence type="ECO:0000256" key="1">
    <source>
        <dbReference type="SAM" id="SignalP"/>
    </source>
</evidence>
<evidence type="ECO:0000259" key="2">
    <source>
        <dbReference type="Pfam" id="PF16409"/>
    </source>
</evidence>
<dbReference type="InterPro" id="IPR043744">
    <property type="entry name" value="DUF5689"/>
</dbReference>
<dbReference type="Gene3D" id="2.60.120.200">
    <property type="match status" value="1"/>
</dbReference>
<reference evidence="4 5" key="1">
    <citation type="journal article" date="2014" name="Genome Announc.">
        <title>Draft Genome Sequence of the Algicidal Bacterium Mangrovimonas yunxiaonensis Strain LY01.</title>
        <authorList>
            <person name="Li Y."/>
            <person name="Zhu H."/>
            <person name="Li C."/>
            <person name="Zhang H."/>
            <person name="Chen Z."/>
            <person name="Zheng W."/>
            <person name="Xu H."/>
            <person name="Zheng T."/>
        </authorList>
    </citation>
    <scope>NUCLEOTIDE SEQUENCE [LARGE SCALE GENOMIC DNA]</scope>
    <source>
        <strain evidence="4 5">LY01</strain>
    </source>
</reference>
<gene>
    <name evidence="4" type="ORF">IA57_06335</name>
</gene>
<sequence length="481" mass="52454">MKANKFLTLFFGMIAALAIVSCVQDDDFNIPSSFGDEENEKLEALIASSTVISIAEAKAMYEEGEFIDPVDTEIYIKGYVSSSDRTGNFFKEFFIQDSPTNPTTAIKVVLNLVDTYNKYNVGREVYVNLNGLYIGEERVGNGVITIGGGTETDQYGTTVTQLSSNQTQNKVLRSTVTEEMVPLEVSFSQISGAHVGLLVKVNGVEFEDSLEGERYFDSEQDFDTRRTLQACDGFDYSNFQLETSAFASFKYELLPTANGAITAVVNKTFDGASLVLALNDLDGVNFTDTRCSLLNIEDFSVVLEEDFESMPTGTTVSGNGWTAYAEEGNYNWRVLNSSDNQNNTNIASMGAYNSGTPVNIAWLISPAIDLDAQDLEFVSFESSNSFSDDSELELLISTDWDGNQANIATATWSALPGTIVGDSTHYQDWVGSGLISLSEYSGNVYIAFKYVGGDNSGSNAPSTGTIDGTFEIDNFRVLVEN</sequence>
<dbReference type="NCBIfam" id="NF038128">
    <property type="entry name" value="choice_anch_J"/>
    <property type="match status" value="1"/>
</dbReference>
<dbReference type="Pfam" id="PF16409">
    <property type="entry name" value="DUF5017"/>
    <property type="match status" value="1"/>
</dbReference>
<dbReference type="EMBL" id="JPFK01000005">
    <property type="protein sequence ID" value="KFB01443.1"/>
    <property type="molecule type" value="Genomic_DNA"/>
</dbReference>
<evidence type="ECO:0000259" key="3">
    <source>
        <dbReference type="Pfam" id="PF18942"/>
    </source>
</evidence>
<reference evidence="5" key="2">
    <citation type="submission" date="2014-07" db="EMBL/GenBank/DDBJ databases">
        <title>Genome sequence of Mangrovimonas yunxiaonensis.</title>
        <authorList>
            <person name="Li Y."/>
            <person name="Zheng T."/>
        </authorList>
    </citation>
    <scope>NUCLEOTIDE SEQUENCE [LARGE SCALE GENOMIC DNA]</scope>
    <source>
        <strain evidence="5">LY01</strain>
    </source>
</reference>
<accession>A0A084TL57</accession>
<feature type="signal peptide" evidence="1">
    <location>
        <begin position="1"/>
        <end position="18"/>
    </location>
</feature>
<dbReference type="OrthoDB" id="1492759at2"/>
<dbReference type="PROSITE" id="PS51257">
    <property type="entry name" value="PROKAR_LIPOPROTEIN"/>
    <property type="match status" value="1"/>
</dbReference>
<name>A0A084TL57_9FLAO</name>
<dbReference type="InterPro" id="IPR032185">
    <property type="entry name" value="DUF5017"/>
</dbReference>
<dbReference type="eggNOG" id="COG4085">
    <property type="taxonomic scope" value="Bacteria"/>
</dbReference>